<keyword evidence="7 8" id="KW-0472">Membrane</keyword>
<evidence type="ECO:0000313" key="9">
    <source>
        <dbReference type="EMBL" id="ETD23980.1"/>
    </source>
</evidence>
<dbReference type="SUPFAM" id="SSF81345">
    <property type="entry name" value="ABC transporter involved in vitamin B12 uptake, BtuC"/>
    <property type="match status" value="1"/>
</dbReference>
<feature type="transmembrane region" description="Helical" evidence="8">
    <location>
        <begin position="256"/>
        <end position="289"/>
    </location>
</feature>
<dbReference type="FunFam" id="1.10.3470.10:FF:000001">
    <property type="entry name" value="Vitamin B12 ABC transporter permease BtuC"/>
    <property type="match status" value="1"/>
</dbReference>
<dbReference type="AlphaFoldDB" id="V8CAG7"/>
<reference evidence="9 10" key="1">
    <citation type="journal article" date="2014" name="Genome Announc.">
        <title>Draft genome sequences of six enterohepatic helicobacter species isolated from humans and one from rhesus macaques.</title>
        <authorList>
            <person name="Shen Z."/>
            <person name="Sheh A."/>
            <person name="Young S.K."/>
            <person name="Abouelliel A."/>
            <person name="Ward D.V."/>
            <person name="Earl A.M."/>
            <person name="Fox J.G."/>
        </authorList>
    </citation>
    <scope>NUCLEOTIDE SEQUENCE [LARGE SCALE GENOMIC DNA]</scope>
    <source>
        <strain evidence="9 10">MIT 99-5501</strain>
    </source>
</reference>
<keyword evidence="3" id="KW-0813">Transport</keyword>
<dbReference type="Gene3D" id="1.10.3470.10">
    <property type="entry name" value="ABC transporter involved in vitamin B12 uptake, BtuC"/>
    <property type="match status" value="1"/>
</dbReference>
<dbReference type="Pfam" id="PF01032">
    <property type="entry name" value="FecCD"/>
    <property type="match status" value="1"/>
</dbReference>
<evidence type="ECO:0000256" key="8">
    <source>
        <dbReference type="SAM" id="Phobius"/>
    </source>
</evidence>
<dbReference type="GO" id="GO:0005886">
    <property type="term" value="C:plasma membrane"/>
    <property type="evidence" value="ECO:0007669"/>
    <property type="project" value="UniProtKB-SubCell"/>
</dbReference>
<feature type="transmembrane region" description="Helical" evidence="8">
    <location>
        <begin position="301"/>
        <end position="319"/>
    </location>
</feature>
<evidence type="ECO:0000256" key="2">
    <source>
        <dbReference type="ARBA" id="ARBA00007935"/>
    </source>
</evidence>
<feature type="transmembrane region" description="Helical" evidence="8">
    <location>
        <begin position="20"/>
        <end position="39"/>
    </location>
</feature>
<dbReference type="STRING" id="1357400.HMPREF2086_00727"/>
<feature type="transmembrane region" description="Helical" evidence="8">
    <location>
        <begin position="125"/>
        <end position="158"/>
    </location>
</feature>
<gene>
    <name evidence="9" type="ORF">HMPREF2086_00727</name>
</gene>
<name>V8CAG7_9HELI</name>
<dbReference type="EMBL" id="AZJI01000004">
    <property type="protein sequence ID" value="ETD23980.1"/>
    <property type="molecule type" value="Genomic_DNA"/>
</dbReference>
<feature type="transmembrane region" description="Helical" evidence="8">
    <location>
        <begin position="84"/>
        <end position="105"/>
    </location>
</feature>
<evidence type="ECO:0008006" key="11">
    <source>
        <dbReference type="Google" id="ProtNLM"/>
    </source>
</evidence>
<comment type="similarity">
    <text evidence="2">Belongs to the binding-protein-dependent transport system permease family. FecCD subfamily.</text>
</comment>
<dbReference type="InterPro" id="IPR000522">
    <property type="entry name" value="ABC_transptr_permease_BtuC"/>
</dbReference>
<protein>
    <recommendedName>
        <fullName evidence="11">Iron ABC transporter permease</fullName>
    </recommendedName>
</protein>
<feature type="transmembrane region" description="Helical" evidence="8">
    <location>
        <begin position="328"/>
        <end position="347"/>
    </location>
</feature>
<dbReference type="PANTHER" id="PTHR30472">
    <property type="entry name" value="FERRIC ENTEROBACTIN TRANSPORT SYSTEM PERMEASE PROTEIN"/>
    <property type="match status" value="1"/>
</dbReference>
<keyword evidence="4" id="KW-1003">Cell membrane</keyword>
<keyword evidence="5 8" id="KW-0812">Transmembrane</keyword>
<proteinExistence type="inferred from homology"/>
<evidence type="ECO:0000313" key="10">
    <source>
        <dbReference type="Proteomes" id="UP000018731"/>
    </source>
</evidence>
<dbReference type="RefSeq" id="WP_023927451.1">
    <property type="nucleotide sequence ID" value="NZ_KI669454.1"/>
</dbReference>
<feature type="transmembrane region" description="Helical" evidence="8">
    <location>
        <begin position="211"/>
        <end position="235"/>
    </location>
</feature>
<evidence type="ECO:0000256" key="3">
    <source>
        <dbReference type="ARBA" id="ARBA00022448"/>
    </source>
</evidence>
<dbReference type="GO" id="GO:0022857">
    <property type="term" value="F:transmembrane transporter activity"/>
    <property type="evidence" value="ECO:0007669"/>
    <property type="project" value="InterPro"/>
</dbReference>
<accession>V8CAG7</accession>
<dbReference type="eggNOG" id="COG0609">
    <property type="taxonomic scope" value="Bacteria"/>
</dbReference>
<keyword evidence="6 8" id="KW-1133">Transmembrane helix</keyword>
<dbReference type="GO" id="GO:0033214">
    <property type="term" value="P:siderophore-iron import into cell"/>
    <property type="evidence" value="ECO:0007669"/>
    <property type="project" value="TreeGrafter"/>
</dbReference>
<dbReference type="InterPro" id="IPR037294">
    <property type="entry name" value="ABC_BtuC-like"/>
</dbReference>
<dbReference type="PATRIC" id="fig|1357400.3.peg.1001"/>
<evidence type="ECO:0000256" key="4">
    <source>
        <dbReference type="ARBA" id="ARBA00022475"/>
    </source>
</evidence>
<comment type="subcellular location">
    <subcellularLocation>
        <location evidence="1">Cell membrane</location>
        <topology evidence="1">Multi-pass membrane protein</topology>
    </subcellularLocation>
</comment>
<dbReference type="PANTHER" id="PTHR30472:SF70">
    <property type="entry name" value="MOLYBDATE IMPORT SYSTEM PERMEASE PROTEIN MOLB"/>
    <property type="match status" value="1"/>
</dbReference>
<sequence>MKAKSKQSNHTTHPKSTKTALAYTLAIIAMVCIALLALSSGRYPIAFSEVVSMLFDTLSSTHSTQSQQEYLQRVILLDFRAPRVLLALIVGAGLSMCGCAFQSLFRNPLATPDILGVTNASSFGAVLALMLGLNMVGVCAFGFCFGIVSLVLVVAVSYSRFVSLSSVSMVLSGIIISALFSSLVSLVKYLADPQDTLPSITYWLLGSLSRVWSAQLGAGLIVVALGCVVLFALRWKLNLLALSEEEAKSLGVNLNALRAGVILSCTIIVSVSVCLCGVIGWIGLLIPHIARLLVGSENSRVLGLSAILGAGFLTLIDIISRSLSASEIPISILSAIVGAPFFIYILHKNKGGVRL</sequence>
<evidence type="ECO:0000256" key="5">
    <source>
        <dbReference type="ARBA" id="ARBA00022692"/>
    </source>
</evidence>
<dbReference type="HOGENOM" id="CLU_013016_0_2_7"/>
<comment type="caution">
    <text evidence="9">The sequence shown here is derived from an EMBL/GenBank/DDBJ whole genome shotgun (WGS) entry which is preliminary data.</text>
</comment>
<evidence type="ECO:0000256" key="7">
    <source>
        <dbReference type="ARBA" id="ARBA00023136"/>
    </source>
</evidence>
<organism evidence="9 10">
    <name type="scientific">Helicobacter macacae MIT 99-5501</name>
    <dbReference type="NCBI Taxonomy" id="1357400"/>
    <lineage>
        <taxon>Bacteria</taxon>
        <taxon>Pseudomonadati</taxon>
        <taxon>Campylobacterota</taxon>
        <taxon>Epsilonproteobacteria</taxon>
        <taxon>Campylobacterales</taxon>
        <taxon>Helicobacteraceae</taxon>
        <taxon>Helicobacter</taxon>
    </lineage>
</organism>
<evidence type="ECO:0000256" key="6">
    <source>
        <dbReference type="ARBA" id="ARBA00022989"/>
    </source>
</evidence>
<keyword evidence="10" id="KW-1185">Reference proteome</keyword>
<evidence type="ECO:0000256" key="1">
    <source>
        <dbReference type="ARBA" id="ARBA00004651"/>
    </source>
</evidence>
<dbReference type="Proteomes" id="UP000018731">
    <property type="component" value="Unassembled WGS sequence"/>
</dbReference>
<dbReference type="CDD" id="cd06550">
    <property type="entry name" value="TM_ABC_iron-siderophores_like"/>
    <property type="match status" value="1"/>
</dbReference>
<feature type="transmembrane region" description="Helical" evidence="8">
    <location>
        <begin position="170"/>
        <end position="191"/>
    </location>
</feature>